<evidence type="ECO:0000256" key="2">
    <source>
        <dbReference type="ARBA" id="ARBA00011881"/>
    </source>
</evidence>
<comment type="subunit">
    <text evidence="2">Homotetramer.</text>
</comment>
<dbReference type="PANTHER" id="PTHR44252">
    <property type="entry name" value="D-ERYTHRULOSE REDUCTASE"/>
    <property type="match status" value="1"/>
</dbReference>
<proteinExistence type="inferred from homology"/>
<evidence type="ECO:0000256" key="3">
    <source>
        <dbReference type="ARBA" id="ARBA00022857"/>
    </source>
</evidence>
<evidence type="ECO:0000313" key="4">
    <source>
        <dbReference type="EMBL" id="KEZ76556.1"/>
    </source>
</evidence>
<comment type="caution">
    <text evidence="4">The sequence shown here is derived from an EMBL/GenBank/DDBJ whole genome shotgun (WGS) entry which is preliminary data.</text>
</comment>
<dbReference type="OrthoDB" id="8653364at2"/>
<dbReference type="GO" id="GO:0006006">
    <property type="term" value="P:glucose metabolic process"/>
    <property type="evidence" value="ECO:0007669"/>
    <property type="project" value="TreeGrafter"/>
</dbReference>
<dbReference type="EMBL" id="APNK01000027">
    <property type="protein sequence ID" value="KEZ76556.1"/>
    <property type="molecule type" value="Genomic_DNA"/>
</dbReference>
<dbReference type="Pfam" id="PF13561">
    <property type="entry name" value="adh_short_C2"/>
    <property type="match status" value="1"/>
</dbReference>
<dbReference type="PROSITE" id="PS00061">
    <property type="entry name" value="ADH_SHORT"/>
    <property type="match status" value="1"/>
</dbReference>
<accession>A0A084IIM2</accession>
<evidence type="ECO:0000256" key="1">
    <source>
        <dbReference type="ARBA" id="ARBA00006484"/>
    </source>
</evidence>
<dbReference type="InterPro" id="IPR051737">
    <property type="entry name" value="L-xylulose/Carbonyl_redctase"/>
</dbReference>
<sequence length="244" mass="25403">MSHLRFAGRRALVTGASQGIGSATVTRLIEEGAEVWALARNRERLDALAAATGCTPCPVDLSDRGAIEAFLDAAPPCDLLVNCAGLVHVEPFVDTDLARVDETLQVNTVAPLRLAQRLARGWIEQGTPGVIVNVSSIASTVGTPGHAAYCASKAGLDALTRVMAIELGPHGIRVNSVNPVVTLTPMAEKAWADPDKAAGMKARIPLGRFVESEEVAATIAYLLSSDAAMVHGVCLDVDGGFKAG</sequence>
<organism evidence="4 5">
    <name type="scientific">Salinisphaera hydrothermalis (strain C41B8)</name>
    <dbReference type="NCBI Taxonomy" id="1304275"/>
    <lineage>
        <taxon>Bacteria</taxon>
        <taxon>Pseudomonadati</taxon>
        <taxon>Pseudomonadota</taxon>
        <taxon>Gammaproteobacteria</taxon>
        <taxon>Salinisphaerales</taxon>
        <taxon>Salinisphaeraceae</taxon>
        <taxon>Salinisphaera</taxon>
    </lineage>
</organism>
<gene>
    <name evidence="4" type="ORF">C41B8_14555</name>
</gene>
<dbReference type="SUPFAM" id="SSF51735">
    <property type="entry name" value="NAD(P)-binding Rossmann-fold domains"/>
    <property type="match status" value="1"/>
</dbReference>
<dbReference type="Proteomes" id="UP000028302">
    <property type="component" value="Unassembled WGS sequence"/>
</dbReference>
<comment type="similarity">
    <text evidence="1">Belongs to the short-chain dehydrogenases/reductases (SDR) family.</text>
</comment>
<dbReference type="eggNOG" id="COG1028">
    <property type="taxonomic scope" value="Bacteria"/>
</dbReference>
<dbReference type="GO" id="GO:0005997">
    <property type="term" value="P:xylulose metabolic process"/>
    <property type="evidence" value="ECO:0007669"/>
    <property type="project" value="TreeGrafter"/>
</dbReference>
<dbReference type="GO" id="GO:0050038">
    <property type="term" value="F:L-xylulose reductase (NADPH) activity"/>
    <property type="evidence" value="ECO:0007669"/>
    <property type="project" value="TreeGrafter"/>
</dbReference>
<dbReference type="InterPro" id="IPR036291">
    <property type="entry name" value="NAD(P)-bd_dom_sf"/>
</dbReference>
<dbReference type="PRINTS" id="PR00081">
    <property type="entry name" value="GDHRDH"/>
</dbReference>
<dbReference type="AlphaFoldDB" id="A0A084IIM2"/>
<dbReference type="PATRIC" id="fig|1304275.5.peg.2976"/>
<dbReference type="PANTHER" id="PTHR44252:SF3">
    <property type="entry name" value="D-ERYTHRULOSE REDUCTASE-RELATED"/>
    <property type="match status" value="1"/>
</dbReference>
<dbReference type="GO" id="GO:0004090">
    <property type="term" value="F:carbonyl reductase (NADPH) activity"/>
    <property type="evidence" value="ECO:0007669"/>
    <property type="project" value="TreeGrafter"/>
</dbReference>
<dbReference type="Gene3D" id="3.40.50.720">
    <property type="entry name" value="NAD(P)-binding Rossmann-like Domain"/>
    <property type="match status" value="1"/>
</dbReference>
<dbReference type="STRING" id="1304275.C41B8_14555"/>
<name>A0A084IIM2_SALHC</name>
<dbReference type="InterPro" id="IPR002347">
    <property type="entry name" value="SDR_fam"/>
</dbReference>
<keyword evidence="3" id="KW-0521">NADP</keyword>
<dbReference type="PRINTS" id="PR00080">
    <property type="entry name" value="SDRFAMILY"/>
</dbReference>
<protein>
    <submittedName>
        <fullName evidence="4">Short-chain dehydrogenase/reductase SDR</fullName>
    </submittedName>
</protein>
<dbReference type="FunFam" id="3.40.50.720:FF:000084">
    <property type="entry name" value="Short-chain dehydrogenase reductase"/>
    <property type="match status" value="1"/>
</dbReference>
<evidence type="ECO:0000313" key="5">
    <source>
        <dbReference type="Proteomes" id="UP000028302"/>
    </source>
</evidence>
<keyword evidence="5" id="KW-1185">Reference proteome</keyword>
<reference evidence="4 5" key="1">
    <citation type="submission" date="2013-03" db="EMBL/GenBank/DDBJ databases">
        <title>Salinisphaera hydrothermalis C41B8 Genome Sequencing.</title>
        <authorList>
            <person name="Li C."/>
            <person name="Lai Q."/>
            <person name="Shao Z."/>
        </authorList>
    </citation>
    <scope>NUCLEOTIDE SEQUENCE [LARGE SCALE GENOMIC DNA]</scope>
    <source>
        <strain evidence="4 5">C41B8</strain>
    </source>
</reference>
<dbReference type="InterPro" id="IPR020904">
    <property type="entry name" value="Sc_DH/Rdtase_CS"/>
</dbReference>